<evidence type="ECO:0000313" key="3">
    <source>
        <dbReference type="Proteomes" id="UP000001423"/>
    </source>
</evidence>
<keyword evidence="1" id="KW-0472">Membrane</keyword>
<dbReference type="AlphaFoldDB" id="Q7V5C2"/>
<evidence type="ECO:0008006" key="4">
    <source>
        <dbReference type="Google" id="ProtNLM"/>
    </source>
</evidence>
<dbReference type="KEGG" id="pmt:PMT_1643"/>
<dbReference type="eggNOG" id="ENOG5032SJZ">
    <property type="taxonomic scope" value="Bacteria"/>
</dbReference>
<accession>Q7V5C2</accession>
<evidence type="ECO:0000256" key="1">
    <source>
        <dbReference type="SAM" id="Phobius"/>
    </source>
</evidence>
<keyword evidence="3" id="KW-1185">Reference proteome</keyword>
<dbReference type="InterPro" id="IPR021362">
    <property type="entry name" value="DUF2834"/>
</dbReference>
<feature type="transmembrane region" description="Helical" evidence="1">
    <location>
        <begin position="83"/>
        <end position="105"/>
    </location>
</feature>
<feature type="transmembrane region" description="Helical" evidence="1">
    <location>
        <begin position="7"/>
        <end position="26"/>
    </location>
</feature>
<dbReference type="HOGENOM" id="CLU_144129_0_1_3"/>
<name>Q7V5C2_PROMM</name>
<keyword evidence="1" id="KW-0812">Transmembrane</keyword>
<dbReference type="OrthoDB" id="541085at2"/>
<sequence>MKAPNSLLQWVYLILAITGAILPTLANIDFMQQYGPDFDISLFVALSNANPAAQSLSRDLIIGASAITIWIVVESRRLQMRHLWIVLLSSITIAFAFAAPLFLFLRERRLQEMANHAEN</sequence>
<dbReference type="Pfam" id="PF11196">
    <property type="entry name" value="DUF2834"/>
    <property type="match status" value="1"/>
</dbReference>
<protein>
    <recommendedName>
        <fullName evidence="4">DUF2834 domain-containing protein</fullName>
    </recommendedName>
</protein>
<reference evidence="2 3" key="1">
    <citation type="journal article" date="2003" name="Nature">
        <title>Genome divergence in two Prochlorococcus ecotypes reflects oceanic niche differentiation.</title>
        <authorList>
            <person name="Rocap G."/>
            <person name="Larimer F.W."/>
            <person name="Lamerdin J.E."/>
            <person name="Malfatti S."/>
            <person name="Chain P."/>
            <person name="Ahlgren N.A."/>
            <person name="Arellano A."/>
            <person name="Coleman M."/>
            <person name="Hauser L."/>
            <person name="Hess W.R."/>
            <person name="Johnson Z.I."/>
            <person name="Land M.L."/>
            <person name="Lindell D."/>
            <person name="Post A.F."/>
            <person name="Regala W."/>
            <person name="Shah M."/>
            <person name="Shaw S.L."/>
            <person name="Steglich C."/>
            <person name="Sullivan M.B."/>
            <person name="Ting C.S."/>
            <person name="Tolonen A."/>
            <person name="Webb E.A."/>
            <person name="Zinser E.R."/>
            <person name="Chisholm S.W."/>
        </authorList>
    </citation>
    <scope>NUCLEOTIDE SEQUENCE [LARGE SCALE GENOMIC DNA]</scope>
    <source>
        <strain evidence="3">MIT 9313</strain>
    </source>
</reference>
<evidence type="ECO:0000313" key="2">
    <source>
        <dbReference type="EMBL" id="CAE21818.1"/>
    </source>
</evidence>
<keyword evidence="1" id="KW-1133">Transmembrane helix</keyword>
<proteinExistence type="predicted"/>
<gene>
    <name evidence="2" type="ordered locus">PMT_1643</name>
</gene>
<dbReference type="EMBL" id="BX548175">
    <property type="protein sequence ID" value="CAE21818.1"/>
    <property type="molecule type" value="Genomic_DNA"/>
</dbReference>
<dbReference type="RefSeq" id="WP_011131010.1">
    <property type="nucleotide sequence ID" value="NC_005071.1"/>
</dbReference>
<organism evidence="2 3">
    <name type="scientific">Prochlorococcus marinus (strain MIT 9313)</name>
    <dbReference type="NCBI Taxonomy" id="74547"/>
    <lineage>
        <taxon>Bacteria</taxon>
        <taxon>Bacillati</taxon>
        <taxon>Cyanobacteriota</taxon>
        <taxon>Cyanophyceae</taxon>
        <taxon>Synechococcales</taxon>
        <taxon>Prochlorococcaceae</taxon>
        <taxon>Prochlorococcus</taxon>
    </lineage>
</organism>
<dbReference type="Proteomes" id="UP000001423">
    <property type="component" value="Chromosome"/>
</dbReference>